<reference evidence="4" key="1">
    <citation type="submission" date="2022-11" db="EMBL/GenBank/DDBJ databases">
        <authorList>
            <person name="Graham C."/>
            <person name="Newman J.D."/>
        </authorList>
    </citation>
    <scope>NUCLEOTIDE SEQUENCE</scope>
    <source>
        <strain evidence="4">DSM 19486</strain>
    </source>
</reference>
<feature type="domain" description="Response regulatory" evidence="3">
    <location>
        <begin position="3"/>
        <end position="115"/>
    </location>
</feature>
<dbReference type="PROSITE" id="PS50110">
    <property type="entry name" value="RESPONSE_REGULATORY"/>
    <property type="match status" value="1"/>
</dbReference>
<gene>
    <name evidence="4" type="ORF">OQZ29_09895</name>
</gene>
<dbReference type="PANTHER" id="PTHR44591">
    <property type="entry name" value="STRESS RESPONSE REGULATOR PROTEIN 1"/>
    <property type="match status" value="1"/>
</dbReference>
<name>A0A9X3DCT8_9SPHI</name>
<dbReference type="PANTHER" id="PTHR44591:SF3">
    <property type="entry name" value="RESPONSE REGULATORY DOMAIN-CONTAINING PROTEIN"/>
    <property type="match status" value="1"/>
</dbReference>
<organism evidence="4 5">
    <name type="scientific">Pedobacter agri</name>
    <dbReference type="NCBI Taxonomy" id="454586"/>
    <lineage>
        <taxon>Bacteria</taxon>
        <taxon>Pseudomonadati</taxon>
        <taxon>Bacteroidota</taxon>
        <taxon>Sphingobacteriia</taxon>
        <taxon>Sphingobacteriales</taxon>
        <taxon>Sphingobacteriaceae</taxon>
        <taxon>Pedobacter</taxon>
    </lineage>
</organism>
<dbReference type="SMART" id="SM00448">
    <property type="entry name" value="REC"/>
    <property type="match status" value="1"/>
</dbReference>
<feature type="modified residue" description="4-aspartylphosphate" evidence="2">
    <location>
        <position position="51"/>
    </location>
</feature>
<dbReference type="Gene3D" id="3.40.50.2300">
    <property type="match status" value="1"/>
</dbReference>
<evidence type="ECO:0000256" key="2">
    <source>
        <dbReference type="PROSITE-ProRule" id="PRU00169"/>
    </source>
</evidence>
<keyword evidence="5" id="KW-1185">Reference proteome</keyword>
<evidence type="ECO:0000313" key="5">
    <source>
        <dbReference type="Proteomes" id="UP001142592"/>
    </source>
</evidence>
<sequence length="117" mass="13563">MRKVLIIEDDIDILNVMTTILKDSYHVLPISSPRHWKNDVEEFQPDIAIIDVHLGDEDGINICRELKSNSKTSHIKLVVTSALVIQPERLKEYCDAYLEKPFEIDNFTEIIEDVQLK</sequence>
<dbReference type="Proteomes" id="UP001142592">
    <property type="component" value="Unassembled WGS sequence"/>
</dbReference>
<evidence type="ECO:0000259" key="3">
    <source>
        <dbReference type="PROSITE" id="PS50110"/>
    </source>
</evidence>
<dbReference type="InterPro" id="IPR050595">
    <property type="entry name" value="Bact_response_regulator"/>
</dbReference>
<dbReference type="SUPFAM" id="SSF52172">
    <property type="entry name" value="CheY-like"/>
    <property type="match status" value="1"/>
</dbReference>
<dbReference type="InterPro" id="IPR001789">
    <property type="entry name" value="Sig_transdc_resp-reg_receiver"/>
</dbReference>
<dbReference type="Pfam" id="PF00072">
    <property type="entry name" value="Response_reg"/>
    <property type="match status" value="1"/>
</dbReference>
<dbReference type="RefSeq" id="WP_010601247.1">
    <property type="nucleotide sequence ID" value="NZ_JAPJUH010000003.1"/>
</dbReference>
<evidence type="ECO:0000256" key="1">
    <source>
        <dbReference type="ARBA" id="ARBA00022553"/>
    </source>
</evidence>
<dbReference type="EMBL" id="JAPJUH010000003">
    <property type="protein sequence ID" value="MCX3265059.1"/>
    <property type="molecule type" value="Genomic_DNA"/>
</dbReference>
<protein>
    <submittedName>
        <fullName evidence="4">Response regulator</fullName>
    </submittedName>
</protein>
<proteinExistence type="predicted"/>
<dbReference type="CDD" id="cd00156">
    <property type="entry name" value="REC"/>
    <property type="match status" value="1"/>
</dbReference>
<dbReference type="GO" id="GO:0000160">
    <property type="term" value="P:phosphorelay signal transduction system"/>
    <property type="evidence" value="ECO:0007669"/>
    <property type="project" value="InterPro"/>
</dbReference>
<dbReference type="AlphaFoldDB" id="A0A9X3DCT8"/>
<accession>A0A9X3DCT8</accession>
<keyword evidence="1 2" id="KW-0597">Phosphoprotein</keyword>
<dbReference type="InterPro" id="IPR011006">
    <property type="entry name" value="CheY-like_superfamily"/>
</dbReference>
<comment type="caution">
    <text evidence="4">The sequence shown here is derived from an EMBL/GenBank/DDBJ whole genome shotgun (WGS) entry which is preliminary data.</text>
</comment>
<evidence type="ECO:0000313" key="4">
    <source>
        <dbReference type="EMBL" id="MCX3265059.1"/>
    </source>
</evidence>